<organism evidence="4 5">
    <name type="scientific">Pipistrellus nathusii</name>
    <name type="common">Nathusius' pipistrelle</name>
    <dbReference type="NCBI Taxonomy" id="59473"/>
    <lineage>
        <taxon>Eukaryota</taxon>
        <taxon>Metazoa</taxon>
        <taxon>Chordata</taxon>
        <taxon>Craniata</taxon>
        <taxon>Vertebrata</taxon>
        <taxon>Euteleostomi</taxon>
        <taxon>Mammalia</taxon>
        <taxon>Eutheria</taxon>
        <taxon>Laurasiatheria</taxon>
        <taxon>Chiroptera</taxon>
        <taxon>Yangochiroptera</taxon>
        <taxon>Vespertilionidae</taxon>
        <taxon>Pipistrellus</taxon>
    </lineage>
</organism>
<dbReference type="InterPro" id="IPR008983">
    <property type="entry name" value="Tumour_necrosis_fac-like_dom"/>
</dbReference>
<dbReference type="PANTHER" id="PTHR15153:SF0">
    <property type="entry name" value="TUMOR NECROSIS FACTOR LIGAND SUPERFAMILY MEMBER 9"/>
    <property type="match status" value="1"/>
</dbReference>
<gene>
    <name evidence="4" type="ORF">MPIPNATIZW_LOCUS13877</name>
</gene>
<reference evidence="4" key="1">
    <citation type="submission" date="2023-12" db="EMBL/GenBank/DDBJ databases">
        <authorList>
            <person name="Brown T."/>
        </authorList>
    </citation>
    <scope>NUCLEOTIDE SEQUENCE</scope>
</reference>
<sequence length="241" mass="24830">MRSSSDAAPDPEAPRPPAPPGPACRRLPWALSAALLLLLAAACAACAACAARVWPGPAPAGGLPERPPDARARLPDSPQDVGVFAQLVARDVLLREGLLDWHSDPGLKGVFLAPGLSYDEHTQELVVSEAGIYYVFLHLELRRVVSGSASGSVSIALHLQPLGTGAATLALTLDLPSEGPDSAAGFRSGLLHLRAGQRLGVHLSAAAGVHLTWQLAQGATVLGLYRVATKVPAGLPSGRPS</sequence>
<dbReference type="Proteomes" id="UP001314169">
    <property type="component" value="Chromosome 5"/>
</dbReference>
<protein>
    <recommendedName>
        <fullName evidence="3">THD domain-containing protein</fullName>
    </recommendedName>
</protein>
<dbReference type="PANTHER" id="PTHR15153">
    <property type="entry name" value="TUMOR NECROSIS FACTOR LIGAND SUPERFAMILY MEMBER 9"/>
    <property type="match status" value="1"/>
</dbReference>
<feature type="domain" description="THD" evidence="3">
    <location>
        <begin position="83"/>
        <end position="227"/>
    </location>
</feature>
<evidence type="ECO:0000313" key="5">
    <source>
        <dbReference type="Proteomes" id="UP001314169"/>
    </source>
</evidence>
<dbReference type="SMART" id="SM00207">
    <property type="entry name" value="TNF"/>
    <property type="match status" value="1"/>
</dbReference>
<keyword evidence="5" id="KW-1185">Reference proteome</keyword>
<dbReference type="Gene3D" id="2.60.120.40">
    <property type="match status" value="1"/>
</dbReference>
<dbReference type="Pfam" id="PF00229">
    <property type="entry name" value="TNF"/>
    <property type="match status" value="1"/>
</dbReference>
<dbReference type="InterPro" id="IPR006052">
    <property type="entry name" value="TNF_dom"/>
</dbReference>
<dbReference type="InterPro" id="IPR042373">
    <property type="entry name" value="TNFSF9"/>
</dbReference>
<dbReference type="InterPro" id="IPR021184">
    <property type="entry name" value="TNF_CS"/>
</dbReference>
<dbReference type="SUPFAM" id="SSF49842">
    <property type="entry name" value="TNF-like"/>
    <property type="match status" value="1"/>
</dbReference>
<evidence type="ECO:0000256" key="1">
    <source>
        <dbReference type="ARBA" id="ARBA00008670"/>
    </source>
</evidence>
<dbReference type="EMBL" id="OY882862">
    <property type="protein sequence ID" value="CAK6445571.1"/>
    <property type="molecule type" value="Genomic_DNA"/>
</dbReference>
<feature type="region of interest" description="Disordered" evidence="2">
    <location>
        <begin position="1"/>
        <end position="21"/>
    </location>
</feature>
<evidence type="ECO:0000259" key="3">
    <source>
        <dbReference type="PROSITE" id="PS50049"/>
    </source>
</evidence>
<comment type="similarity">
    <text evidence="1">Belongs to the tumor necrosis factor family.</text>
</comment>
<dbReference type="PROSITE" id="PS00251">
    <property type="entry name" value="THD_1"/>
    <property type="match status" value="1"/>
</dbReference>
<evidence type="ECO:0000313" key="4">
    <source>
        <dbReference type="EMBL" id="CAK6445571.1"/>
    </source>
</evidence>
<accession>A0ABP0A9N2</accession>
<evidence type="ECO:0000256" key="2">
    <source>
        <dbReference type="SAM" id="MobiDB-lite"/>
    </source>
</evidence>
<dbReference type="PROSITE" id="PS50049">
    <property type="entry name" value="THD_2"/>
    <property type="match status" value="1"/>
</dbReference>
<proteinExistence type="inferred from homology"/>
<name>A0ABP0A9N2_PIPNA</name>